<dbReference type="Pfam" id="PF02992">
    <property type="entry name" value="Transposase_21"/>
    <property type="match status" value="1"/>
</dbReference>
<dbReference type="EMBL" id="BKCJ010003081">
    <property type="protein sequence ID" value="GEU52855.1"/>
    <property type="molecule type" value="Genomic_DNA"/>
</dbReference>
<organism evidence="3">
    <name type="scientific">Tanacetum cinerariifolium</name>
    <name type="common">Dalmatian daisy</name>
    <name type="synonym">Chrysanthemum cinerariifolium</name>
    <dbReference type="NCBI Taxonomy" id="118510"/>
    <lineage>
        <taxon>Eukaryota</taxon>
        <taxon>Viridiplantae</taxon>
        <taxon>Streptophyta</taxon>
        <taxon>Embryophyta</taxon>
        <taxon>Tracheophyta</taxon>
        <taxon>Spermatophyta</taxon>
        <taxon>Magnoliopsida</taxon>
        <taxon>eudicotyledons</taxon>
        <taxon>Gunneridae</taxon>
        <taxon>Pentapetalae</taxon>
        <taxon>asterids</taxon>
        <taxon>campanulids</taxon>
        <taxon>Asterales</taxon>
        <taxon>Asteraceae</taxon>
        <taxon>Asteroideae</taxon>
        <taxon>Anthemideae</taxon>
        <taxon>Anthemidinae</taxon>
        <taxon>Tanacetum</taxon>
    </lineage>
</organism>
<dbReference type="Pfam" id="PF26133">
    <property type="entry name" value="DUF8039"/>
    <property type="match status" value="1"/>
</dbReference>
<dbReference type="GO" id="GO:0006508">
    <property type="term" value="P:proteolysis"/>
    <property type="evidence" value="ECO:0007669"/>
    <property type="project" value="UniProtKB-KW"/>
</dbReference>
<proteinExistence type="predicted"/>
<dbReference type="InterPro" id="IPR004242">
    <property type="entry name" value="Transposase_21"/>
</dbReference>
<dbReference type="PANTHER" id="PTHR33018">
    <property type="entry name" value="OS10G0338966 PROTEIN-RELATED"/>
    <property type="match status" value="1"/>
</dbReference>
<comment type="caution">
    <text evidence="3">The sequence shown here is derived from an EMBL/GenBank/DDBJ whole genome shotgun (WGS) entry which is preliminary data.</text>
</comment>
<dbReference type="InterPro" id="IPR058352">
    <property type="entry name" value="DUF8039"/>
</dbReference>
<gene>
    <name evidence="3" type="ORF">Tci_024833</name>
</gene>
<keyword evidence="3" id="KW-0378">Hydrolase</keyword>
<dbReference type="InterPro" id="IPR025312">
    <property type="entry name" value="DUF4216"/>
</dbReference>
<name>A0A6L2KXU4_TANCI</name>
<dbReference type="GO" id="GO:0008233">
    <property type="term" value="F:peptidase activity"/>
    <property type="evidence" value="ECO:0007669"/>
    <property type="project" value="UniProtKB-KW"/>
</dbReference>
<dbReference type="AlphaFoldDB" id="A0A6L2KXU4"/>
<reference evidence="3" key="1">
    <citation type="journal article" date="2019" name="Sci. Rep.">
        <title>Draft genome of Tanacetum cinerariifolium, the natural source of mosquito coil.</title>
        <authorList>
            <person name="Yamashiro T."/>
            <person name="Shiraishi A."/>
            <person name="Satake H."/>
            <person name="Nakayama K."/>
        </authorList>
    </citation>
    <scope>NUCLEOTIDE SEQUENCE</scope>
</reference>
<evidence type="ECO:0000313" key="3">
    <source>
        <dbReference type="EMBL" id="GEU52855.1"/>
    </source>
</evidence>
<feature type="domain" description="DUF8039" evidence="2">
    <location>
        <begin position="438"/>
        <end position="526"/>
    </location>
</feature>
<sequence>MERKWMYGMNISDPEYVNGVQSFLIAAESDRVAKGNIEIFYPYSTKGKQACLICRRPRGYSTKGKQACPICEDETSSRWLDNCKKTVFMGHRRSLPSNHPYRGMSLEFDGRTEYGRVRTRFSGDIALSRVSNLNTVFGKGKGRQIEQGTLLGLLLNIPGKLKMVSMLEKIWSHGESGTGLDPRVVLLKDMLPRRSSTFIQTIWKVSKVLVSLKVVMWADFMGSGVKVDDYGFTLVDLGTDGYTSEPFILAKQATQVFFVQDPSNPRWHIIMPGKRHILGVDNVVDEEEYDQFDELPPFSAGIPPIDGDTTYLRSDHDEGLWVDTPGAKRSSKVLRRKQAEKEQNMLEDGTCHLLERDPITQGVVTTVGVRKSLGWVKGDRERHEVVNIEAIEEKITKKVTIALGDKVNRQKVKIAALKSIVAQLQGSSCVSDVTSDGFDDLQDPIPCDLLWPFPGSDFRVAIRKVYPTTNVMLHGSCLSKGYIKVQVDMVEDTYKAIPVPKTTEKISPLGHTILEFIEWPRKRIKIHQTISPRRSP</sequence>
<feature type="domain" description="DUF4216" evidence="1">
    <location>
        <begin position="216"/>
        <end position="270"/>
    </location>
</feature>
<protein>
    <submittedName>
        <fullName evidence="3">Ulp1 protease family, C-terminal catalytic domain-containing protein</fullName>
    </submittedName>
</protein>
<keyword evidence="3" id="KW-0645">Protease</keyword>
<accession>A0A6L2KXU4</accession>
<evidence type="ECO:0000259" key="1">
    <source>
        <dbReference type="Pfam" id="PF13952"/>
    </source>
</evidence>
<evidence type="ECO:0000259" key="2">
    <source>
        <dbReference type="Pfam" id="PF26133"/>
    </source>
</evidence>
<dbReference type="Pfam" id="PF13952">
    <property type="entry name" value="DUF4216"/>
    <property type="match status" value="1"/>
</dbReference>
<dbReference type="PANTHER" id="PTHR33018:SF37">
    <property type="entry name" value="TRANSPOSASE TNP1_EN_SPM-LIKE DOMAIN-CONTAINING PROTEIN"/>
    <property type="match status" value="1"/>
</dbReference>